<evidence type="ECO:0000259" key="6">
    <source>
        <dbReference type="PROSITE" id="PS50931"/>
    </source>
</evidence>
<dbReference type="RefSeq" id="WP_203196327.1">
    <property type="nucleotide sequence ID" value="NZ_CP063362.1"/>
</dbReference>
<protein>
    <submittedName>
        <fullName evidence="7">LysR family transcriptional regulator</fullName>
    </submittedName>
</protein>
<dbReference type="Pfam" id="PF00126">
    <property type="entry name" value="HTH_1"/>
    <property type="match status" value="1"/>
</dbReference>
<dbReference type="Gene3D" id="1.10.10.10">
    <property type="entry name" value="Winged helix-like DNA-binding domain superfamily/Winged helix DNA-binding domain"/>
    <property type="match status" value="1"/>
</dbReference>
<dbReference type="InterPro" id="IPR036388">
    <property type="entry name" value="WH-like_DNA-bd_sf"/>
</dbReference>
<keyword evidence="8" id="KW-1185">Reference proteome</keyword>
<evidence type="ECO:0000313" key="8">
    <source>
        <dbReference type="Proteomes" id="UP000596427"/>
    </source>
</evidence>
<dbReference type="Gene3D" id="3.40.190.10">
    <property type="entry name" value="Periplasmic binding protein-like II"/>
    <property type="match status" value="2"/>
</dbReference>
<dbReference type="GO" id="GO:0003677">
    <property type="term" value="F:DNA binding"/>
    <property type="evidence" value="ECO:0007669"/>
    <property type="project" value="UniProtKB-KW"/>
</dbReference>
<dbReference type="GO" id="GO:0003700">
    <property type="term" value="F:DNA-binding transcription factor activity"/>
    <property type="evidence" value="ECO:0007669"/>
    <property type="project" value="InterPro"/>
</dbReference>
<dbReference type="GO" id="GO:0032993">
    <property type="term" value="C:protein-DNA complex"/>
    <property type="evidence" value="ECO:0007669"/>
    <property type="project" value="TreeGrafter"/>
</dbReference>
<dbReference type="CDD" id="cd08414">
    <property type="entry name" value="PBP2_LTTR_aromatics_like"/>
    <property type="match status" value="1"/>
</dbReference>
<dbReference type="InterPro" id="IPR000847">
    <property type="entry name" value="LysR_HTH_N"/>
</dbReference>
<dbReference type="Proteomes" id="UP000596427">
    <property type="component" value="Chromosome"/>
</dbReference>
<evidence type="ECO:0000256" key="4">
    <source>
        <dbReference type="ARBA" id="ARBA00023163"/>
    </source>
</evidence>
<evidence type="ECO:0000313" key="7">
    <source>
        <dbReference type="EMBL" id="QRG09408.1"/>
    </source>
</evidence>
<comment type="similarity">
    <text evidence="1">Belongs to the LysR transcriptional regulatory family.</text>
</comment>
<evidence type="ECO:0000256" key="5">
    <source>
        <dbReference type="SAM" id="MobiDB-lite"/>
    </source>
</evidence>
<feature type="domain" description="HTH lysR-type" evidence="6">
    <location>
        <begin position="8"/>
        <end position="65"/>
    </location>
</feature>
<dbReference type="InterPro" id="IPR036390">
    <property type="entry name" value="WH_DNA-bd_sf"/>
</dbReference>
<dbReference type="SUPFAM" id="SSF46785">
    <property type="entry name" value="Winged helix' DNA-binding domain"/>
    <property type="match status" value="1"/>
</dbReference>
<dbReference type="Pfam" id="PF03466">
    <property type="entry name" value="LysR_substrate"/>
    <property type="match status" value="1"/>
</dbReference>
<keyword evidence="4" id="KW-0804">Transcription</keyword>
<feature type="region of interest" description="Disordered" evidence="5">
    <location>
        <begin position="300"/>
        <end position="326"/>
    </location>
</feature>
<dbReference type="PANTHER" id="PTHR30346:SF0">
    <property type="entry name" value="HCA OPERON TRANSCRIPTIONAL ACTIVATOR HCAR"/>
    <property type="match status" value="1"/>
</dbReference>
<dbReference type="SUPFAM" id="SSF53850">
    <property type="entry name" value="Periplasmic binding protein-like II"/>
    <property type="match status" value="1"/>
</dbReference>
<dbReference type="EMBL" id="CP063362">
    <property type="protein sequence ID" value="QRG09408.1"/>
    <property type="molecule type" value="Genomic_DNA"/>
</dbReference>
<name>A0A974PUC7_9HYPH</name>
<organism evidence="7 8">
    <name type="scientific">Xanthobacter dioxanivorans</name>
    <dbReference type="NCBI Taxonomy" id="2528964"/>
    <lineage>
        <taxon>Bacteria</taxon>
        <taxon>Pseudomonadati</taxon>
        <taxon>Pseudomonadota</taxon>
        <taxon>Alphaproteobacteria</taxon>
        <taxon>Hyphomicrobiales</taxon>
        <taxon>Xanthobacteraceae</taxon>
        <taxon>Xanthobacter</taxon>
    </lineage>
</organism>
<keyword evidence="3" id="KW-0238">DNA-binding</keyword>
<keyword evidence="2" id="KW-0805">Transcription regulation</keyword>
<gene>
    <name evidence="7" type="ORF">EZH22_01625</name>
</gene>
<evidence type="ECO:0000256" key="1">
    <source>
        <dbReference type="ARBA" id="ARBA00009437"/>
    </source>
</evidence>
<evidence type="ECO:0000256" key="2">
    <source>
        <dbReference type="ARBA" id="ARBA00023015"/>
    </source>
</evidence>
<proteinExistence type="inferred from homology"/>
<dbReference type="InterPro" id="IPR005119">
    <property type="entry name" value="LysR_subst-bd"/>
</dbReference>
<dbReference type="KEGG" id="xdi:EZH22_01625"/>
<accession>A0A974PUC7</accession>
<sequence>MRRSLFDIEVRDLRYFTAAADAGSFRKAAAALGVQEFSVSRRIRDVESQIGASLFVRHSGGINLTMAGQRFLHRACLALDHIRDGAAEVAAIGRSEVGHLSVGLFSSLASGFVSKLFAAYDNKYPNVEVKFSEGSAAHHLLSIDRSHIDLAFTIGNRQPHPYDAHQLWRENVFAALWDGHPLSTKSELSWSDLAHESFLVCSGGPGDEVLDYLSLRLCQMGHRPRFLIQSIERYSLLTLVALRRGVAPMLESETAVSIPGVVYRPIAGERLPFFAIASPRNDNPAARTLLSLARTMAHPSAPFGTTPASDLDGSNAAPLRMRDPSP</sequence>
<dbReference type="AlphaFoldDB" id="A0A974PUC7"/>
<reference evidence="7 8" key="1">
    <citation type="submission" date="2020-10" db="EMBL/GenBank/DDBJ databases">
        <title>Degradation of 1,4-Dioxane by Xanthobacter sp. YN2, via a Novel Group-2 Soluble Di-Iron Monooxygenase.</title>
        <authorList>
            <person name="Ma F."/>
            <person name="Wang Y."/>
            <person name="Yang J."/>
            <person name="Guo H."/>
            <person name="Su D."/>
            <person name="Yu L."/>
        </authorList>
    </citation>
    <scope>NUCLEOTIDE SEQUENCE [LARGE SCALE GENOMIC DNA]</scope>
    <source>
        <strain evidence="7 8">YN2</strain>
    </source>
</reference>
<dbReference type="PANTHER" id="PTHR30346">
    <property type="entry name" value="TRANSCRIPTIONAL DUAL REGULATOR HCAR-RELATED"/>
    <property type="match status" value="1"/>
</dbReference>
<evidence type="ECO:0000256" key="3">
    <source>
        <dbReference type="ARBA" id="ARBA00023125"/>
    </source>
</evidence>
<dbReference type="PROSITE" id="PS50931">
    <property type="entry name" value="HTH_LYSR"/>
    <property type="match status" value="1"/>
</dbReference>